<dbReference type="Proteomes" id="UP000241048">
    <property type="component" value="Unassembled WGS sequence"/>
</dbReference>
<protein>
    <submittedName>
        <fullName evidence="2">Uncharacterized protein</fullName>
    </submittedName>
</protein>
<gene>
    <name evidence="2" type="ORF">C7U56_00960</name>
</gene>
<feature type="transmembrane region" description="Helical" evidence="1">
    <location>
        <begin position="7"/>
        <end position="26"/>
    </location>
</feature>
<evidence type="ECO:0000313" key="2">
    <source>
        <dbReference type="EMBL" id="PST38562.1"/>
    </source>
</evidence>
<keyword evidence="3" id="KW-1185">Reference proteome</keyword>
<keyword evidence="1" id="KW-0812">Transmembrane</keyword>
<evidence type="ECO:0000256" key="1">
    <source>
        <dbReference type="SAM" id="Phobius"/>
    </source>
</evidence>
<organism evidence="2 3">
    <name type="scientific">Clostridium fessum</name>
    <dbReference type="NCBI Taxonomy" id="2126740"/>
    <lineage>
        <taxon>Bacteria</taxon>
        <taxon>Bacillati</taxon>
        <taxon>Bacillota</taxon>
        <taxon>Clostridia</taxon>
        <taxon>Eubacteriales</taxon>
        <taxon>Clostridiaceae</taxon>
        <taxon>Clostridium</taxon>
    </lineage>
</organism>
<comment type="caution">
    <text evidence="2">The sequence shown here is derived from an EMBL/GenBank/DDBJ whole genome shotgun (WGS) entry which is preliminary data.</text>
</comment>
<dbReference type="EMBL" id="PYLO01000001">
    <property type="protein sequence ID" value="PST38562.1"/>
    <property type="molecule type" value="Genomic_DNA"/>
</dbReference>
<evidence type="ECO:0000313" key="3">
    <source>
        <dbReference type="Proteomes" id="UP000241048"/>
    </source>
</evidence>
<name>A0A2T3FTG5_9CLOT</name>
<keyword evidence="1" id="KW-1133">Transmembrane helix</keyword>
<keyword evidence="1" id="KW-0472">Membrane</keyword>
<proteinExistence type="predicted"/>
<reference evidence="2 3" key="1">
    <citation type="submission" date="2018-03" db="EMBL/GenBank/DDBJ databases">
        <title>Lachnoclostridium SNUG30386 gen.nov., sp.nov., isolated from human faeces.</title>
        <authorList>
            <person name="Seo B."/>
            <person name="Jeon K."/>
            <person name="Ko G."/>
        </authorList>
    </citation>
    <scope>NUCLEOTIDE SEQUENCE [LARGE SCALE GENOMIC DNA]</scope>
    <source>
        <strain evidence="2 3">SNUG30386</strain>
    </source>
</reference>
<dbReference type="AlphaFoldDB" id="A0A2T3FTG5"/>
<accession>A0A2T3FTG5</accession>
<feature type="transmembrane region" description="Helical" evidence="1">
    <location>
        <begin position="42"/>
        <end position="64"/>
    </location>
</feature>
<sequence length="70" mass="8097">MDNRISKWCNVISLVLIVCFIIKTIFDYGKYSSTLTSAPFDIWILVNALYFVLPALIIFILGIIKKRKNK</sequence>